<reference evidence="5" key="1">
    <citation type="journal article" date="2019" name="Int. J. Syst. Evol. Microbiol.">
        <title>The Global Catalogue of Microorganisms (GCM) 10K type strain sequencing project: providing services to taxonomists for standard genome sequencing and annotation.</title>
        <authorList>
            <consortium name="The Broad Institute Genomics Platform"/>
            <consortium name="The Broad Institute Genome Sequencing Center for Infectious Disease"/>
            <person name="Wu L."/>
            <person name="Ma J."/>
        </authorList>
    </citation>
    <scope>NUCLEOTIDE SEQUENCE [LARGE SCALE GENOMIC DNA]</scope>
    <source>
        <strain evidence="5">CGMCC 4.7020</strain>
    </source>
</reference>
<dbReference type="Pfam" id="PF01553">
    <property type="entry name" value="Acyltransferase"/>
    <property type="match status" value="1"/>
</dbReference>
<evidence type="ECO:0000256" key="2">
    <source>
        <dbReference type="ARBA" id="ARBA00023315"/>
    </source>
</evidence>
<dbReference type="InterPro" id="IPR002123">
    <property type="entry name" value="Plipid/glycerol_acylTrfase"/>
</dbReference>
<name>A0ABW3XUA9_9ACTN</name>
<evidence type="ECO:0000313" key="5">
    <source>
        <dbReference type="Proteomes" id="UP001597058"/>
    </source>
</evidence>
<proteinExistence type="predicted"/>
<dbReference type="CDD" id="cd07989">
    <property type="entry name" value="LPLAT_AGPAT-like"/>
    <property type="match status" value="1"/>
</dbReference>
<evidence type="ECO:0000313" key="4">
    <source>
        <dbReference type="EMBL" id="MFD1312631.1"/>
    </source>
</evidence>
<dbReference type="GO" id="GO:0016746">
    <property type="term" value="F:acyltransferase activity"/>
    <property type="evidence" value="ECO:0007669"/>
    <property type="project" value="UniProtKB-KW"/>
</dbReference>
<dbReference type="PANTHER" id="PTHR10434">
    <property type="entry name" value="1-ACYL-SN-GLYCEROL-3-PHOSPHATE ACYLTRANSFERASE"/>
    <property type="match status" value="1"/>
</dbReference>
<dbReference type="EMBL" id="JBHTMM010000129">
    <property type="protein sequence ID" value="MFD1312631.1"/>
    <property type="molecule type" value="Genomic_DNA"/>
</dbReference>
<dbReference type="PANTHER" id="PTHR10434:SF55">
    <property type="entry name" value="POSSIBLE ACYLTRANSFERASE"/>
    <property type="match status" value="1"/>
</dbReference>
<gene>
    <name evidence="4" type="ORF">ACFQ5X_43525</name>
</gene>
<evidence type="ECO:0000256" key="1">
    <source>
        <dbReference type="ARBA" id="ARBA00022679"/>
    </source>
</evidence>
<keyword evidence="2 4" id="KW-0012">Acyltransferase</keyword>
<comment type="caution">
    <text evidence="4">The sequence shown here is derived from an EMBL/GenBank/DDBJ whole genome shotgun (WGS) entry which is preliminary data.</text>
</comment>
<keyword evidence="5" id="KW-1185">Reference proteome</keyword>
<evidence type="ECO:0000259" key="3">
    <source>
        <dbReference type="SMART" id="SM00563"/>
    </source>
</evidence>
<accession>A0ABW3XUA9</accession>
<dbReference type="SMART" id="SM00563">
    <property type="entry name" value="PlsC"/>
    <property type="match status" value="1"/>
</dbReference>
<dbReference type="SUPFAM" id="SSF69593">
    <property type="entry name" value="Glycerol-3-phosphate (1)-acyltransferase"/>
    <property type="match status" value="1"/>
</dbReference>
<organism evidence="4 5">
    <name type="scientific">Streptomyces kaempferi</name>
    <dbReference type="NCBI Taxonomy" id="333725"/>
    <lineage>
        <taxon>Bacteria</taxon>
        <taxon>Bacillati</taxon>
        <taxon>Actinomycetota</taxon>
        <taxon>Actinomycetes</taxon>
        <taxon>Kitasatosporales</taxon>
        <taxon>Streptomycetaceae</taxon>
        <taxon>Streptomyces</taxon>
    </lineage>
</organism>
<dbReference type="RefSeq" id="WP_381233675.1">
    <property type="nucleotide sequence ID" value="NZ_JBHSKH010000012.1"/>
</dbReference>
<dbReference type="Proteomes" id="UP001597058">
    <property type="component" value="Unassembled WGS sequence"/>
</dbReference>
<sequence length="250" mass="27708">MPYTKKRMPRRKIGMTYRVMAAIAQPIVRLLFEWEWGERHLPADGGFIAAVNHNSYVDPLAYGYFQYAMGRPPRFFAKQGLFTGAFGRLMHAMKHIPVTRGGAGVLAALETAATAVRAGEGVVFYPEGTLTRDPEMWPMRGRTGIARVALETGCPVIPVAQWGANLLMPPYGRMGRIFPRRTHRVLVGPPVDLSRYQGREPTLEVCREVTDEIMAAITSLLGEIRELPMPTAPHARQTAEDYGDARASAA</sequence>
<protein>
    <submittedName>
        <fullName evidence="4">Lysophospholipid acyltransferase family protein</fullName>
    </submittedName>
</protein>
<feature type="domain" description="Phospholipid/glycerol acyltransferase" evidence="3">
    <location>
        <begin position="47"/>
        <end position="164"/>
    </location>
</feature>
<keyword evidence="1" id="KW-0808">Transferase</keyword>